<keyword evidence="4" id="KW-0812">Transmembrane</keyword>
<keyword evidence="4" id="KW-1133">Transmembrane helix</keyword>
<feature type="domain" description="Methyl-accepting transducer" evidence="5">
    <location>
        <begin position="283"/>
        <end position="519"/>
    </location>
</feature>
<dbReference type="PROSITE" id="PS50885">
    <property type="entry name" value="HAMP"/>
    <property type="match status" value="1"/>
</dbReference>
<evidence type="ECO:0000313" key="8">
    <source>
        <dbReference type="Proteomes" id="UP000694308"/>
    </source>
</evidence>
<feature type="transmembrane region" description="Helical" evidence="4">
    <location>
        <begin position="153"/>
        <end position="175"/>
    </location>
</feature>
<comment type="caution">
    <text evidence="7">The sequence shown here is derived from an EMBL/GenBank/DDBJ whole genome shotgun (WGS) entry which is preliminary data.</text>
</comment>
<accession>A0A949TTK8</accession>
<gene>
    <name evidence="7" type="ORF">I6U48_04220</name>
</gene>
<dbReference type="SMART" id="SM00283">
    <property type="entry name" value="MA"/>
    <property type="match status" value="1"/>
</dbReference>
<evidence type="ECO:0000256" key="4">
    <source>
        <dbReference type="SAM" id="Phobius"/>
    </source>
</evidence>
<dbReference type="EMBL" id="JAEEGC010000018">
    <property type="protein sequence ID" value="MBV7272123.1"/>
    <property type="molecule type" value="Genomic_DNA"/>
</dbReference>
<dbReference type="Pfam" id="PF00672">
    <property type="entry name" value="HAMP"/>
    <property type="match status" value="1"/>
</dbReference>
<dbReference type="CDD" id="cd11386">
    <property type="entry name" value="MCP_signal"/>
    <property type="match status" value="1"/>
</dbReference>
<keyword evidence="8" id="KW-1185">Reference proteome</keyword>
<evidence type="ECO:0000313" key="7">
    <source>
        <dbReference type="EMBL" id="MBV7272123.1"/>
    </source>
</evidence>
<keyword evidence="4" id="KW-0472">Membrane</keyword>
<evidence type="ECO:0000256" key="2">
    <source>
        <dbReference type="ARBA" id="ARBA00029447"/>
    </source>
</evidence>
<dbReference type="GO" id="GO:0016020">
    <property type="term" value="C:membrane"/>
    <property type="evidence" value="ECO:0007669"/>
    <property type="project" value="InterPro"/>
</dbReference>
<dbReference type="InterPro" id="IPR003660">
    <property type="entry name" value="HAMP_dom"/>
</dbReference>
<evidence type="ECO:0000256" key="3">
    <source>
        <dbReference type="PROSITE-ProRule" id="PRU00284"/>
    </source>
</evidence>
<evidence type="ECO:0000256" key="1">
    <source>
        <dbReference type="ARBA" id="ARBA00023224"/>
    </source>
</evidence>
<comment type="similarity">
    <text evidence="2">Belongs to the methyl-accepting chemotaxis (MCP) protein family.</text>
</comment>
<dbReference type="PANTHER" id="PTHR32089:SF112">
    <property type="entry name" value="LYSOZYME-LIKE PROTEIN-RELATED"/>
    <property type="match status" value="1"/>
</dbReference>
<dbReference type="Pfam" id="PF00015">
    <property type="entry name" value="MCPsignal"/>
    <property type="match status" value="1"/>
</dbReference>
<protein>
    <submittedName>
        <fullName evidence="7">Methyl-accepting chemotaxis protein</fullName>
    </submittedName>
</protein>
<dbReference type="Proteomes" id="UP000694308">
    <property type="component" value="Unassembled WGS sequence"/>
</dbReference>
<name>A0A949TTK8_9CLOT</name>
<evidence type="ECO:0000259" key="6">
    <source>
        <dbReference type="PROSITE" id="PS50885"/>
    </source>
</evidence>
<dbReference type="PROSITE" id="PS50111">
    <property type="entry name" value="CHEMOTAXIS_TRANSDUC_2"/>
    <property type="match status" value="1"/>
</dbReference>
<evidence type="ECO:0000259" key="5">
    <source>
        <dbReference type="PROSITE" id="PS50111"/>
    </source>
</evidence>
<reference evidence="7" key="1">
    <citation type="submission" date="2020-12" db="EMBL/GenBank/DDBJ databases">
        <title>Clostridium thailandense sp. nov., a novel acetogenic bacterium isolated from peat land soil in Thailand.</title>
        <authorList>
            <person name="Chaikitkaew S."/>
            <person name="Birkeland N.K."/>
        </authorList>
    </citation>
    <scope>NUCLEOTIDE SEQUENCE</scope>
    <source>
        <strain evidence="7">PL3</strain>
    </source>
</reference>
<dbReference type="GO" id="GO:0007165">
    <property type="term" value="P:signal transduction"/>
    <property type="evidence" value="ECO:0007669"/>
    <property type="project" value="UniProtKB-KW"/>
</dbReference>
<feature type="transmembrane region" description="Helical" evidence="4">
    <location>
        <begin position="187"/>
        <end position="207"/>
    </location>
</feature>
<sequence length="569" mass="61508">MICPVGWLGILYSGGICKDLGDILKILISPYVDIYIVVCICAILFIIRRKISKVMEYIKEPSSQELIEVQSVISSIPAIFIVSDIIWTITGSIVCLTVLGTSSTNFIIGVSLGIPFSILFGIPFFVIITRIVEKFSQDIDINNQLINRSSISVKLTFVVVCNILGSILLIVAYAISLIVNGLTEHFVLNLAALALVTAPISVIDIILSSNQIIRPIKTVLQSLSNISDGDGDMTKRIIISNRDEIGLLAKEFNKFINNNQLLIKQIRGFSIHVANSSKEMTNNINELNTIFNQTVSSISEVANGAETQSKKIENASLFTEEIAESIQQVAANTNIMAKVSETTSISAENGESSVEIAVRKMNEIEEKVSTTSQLMAKLGERTAEIGQITDTITNISVQTNLLALNAAIEAARAGEQGRGFAVVAGEVRNLAEQSLIAASNISKLISGIQKDTDMALSAMADSTLEVKNGNEVVSVVGATFKDIVIGVSEITSQIKDISSSVQHIADGSKKVVSSIISVDEIIKDSVLQVQNVLATTQKESASMEEITLFSKELTEMTNNLELSVQKFKV</sequence>
<feature type="transmembrane region" description="Helical" evidence="4">
    <location>
        <begin position="78"/>
        <end position="100"/>
    </location>
</feature>
<dbReference type="AlphaFoldDB" id="A0A949TTK8"/>
<keyword evidence="1 3" id="KW-0807">Transducer</keyword>
<dbReference type="SMART" id="SM00304">
    <property type="entry name" value="HAMP"/>
    <property type="match status" value="1"/>
</dbReference>
<proteinExistence type="inferred from homology"/>
<feature type="transmembrane region" description="Helical" evidence="4">
    <location>
        <begin position="106"/>
        <end position="132"/>
    </location>
</feature>
<feature type="transmembrane region" description="Helical" evidence="4">
    <location>
        <begin position="28"/>
        <end position="47"/>
    </location>
</feature>
<organism evidence="7 8">
    <name type="scientific">Clostridium thailandense</name>
    <dbReference type="NCBI Taxonomy" id="2794346"/>
    <lineage>
        <taxon>Bacteria</taxon>
        <taxon>Bacillati</taxon>
        <taxon>Bacillota</taxon>
        <taxon>Clostridia</taxon>
        <taxon>Eubacteriales</taxon>
        <taxon>Clostridiaceae</taxon>
        <taxon>Clostridium</taxon>
    </lineage>
</organism>
<feature type="domain" description="HAMP" evidence="6">
    <location>
        <begin position="210"/>
        <end position="264"/>
    </location>
</feature>
<dbReference type="RefSeq" id="WP_218319154.1">
    <property type="nucleotide sequence ID" value="NZ_JAEEGC010000018.1"/>
</dbReference>
<dbReference type="PANTHER" id="PTHR32089">
    <property type="entry name" value="METHYL-ACCEPTING CHEMOTAXIS PROTEIN MCPB"/>
    <property type="match status" value="1"/>
</dbReference>
<dbReference type="CDD" id="cd06225">
    <property type="entry name" value="HAMP"/>
    <property type="match status" value="1"/>
</dbReference>
<dbReference type="InterPro" id="IPR004089">
    <property type="entry name" value="MCPsignal_dom"/>
</dbReference>